<keyword evidence="3" id="KW-1185">Reference proteome</keyword>
<evidence type="ECO:0000313" key="2">
    <source>
        <dbReference type="EMBL" id="TCS79678.1"/>
    </source>
</evidence>
<sequence>MSLCKGFAPVVKNDAEILILGSMPSVASLAHEQYYAHPQNRFWRLMAKLLGYAKMPENYPEKLKMLMDNHIALWDAIASCEREGSLDSAIHREIPNDFSEFLSKYTKINTVCFNGGKAYQCFKKYNKNILTNDKYRFYSMPSTSPANARFKIGMLEDKWKVMLSAPK</sequence>
<dbReference type="OrthoDB" id="9796171at2"/>
<dbReference type="Gene3D" id="3.40.470.10">
    <property type="entry name" value="Uracil-DNA glycosylase-like domain"/>
    <property type="match status" value="1"/>
</dbReference>
<dbReference type="InterPro" id="IPR036895">
    <property type="entry name" value="Uracil-DNA_glycosylase-like_sf"/>
</dbReference>
<feature type="domain" description="Uracil-DNA glycosylase-like" evidence="1">
    <location>
        <begin position="8"/>
        <end position="163"/>
    </location>
</feature>
<dbReference type="EMBL" id="SMAA01000006">
    <property type="protein sequence ID" value="TCS79678.1"/>
    <property type="molecule type" value="Genomic_DNA"/>
</dbReference>
<dbReference type="SMART" id="SM00986">
    <property type="entry name" value="UDG"/>
    <property type="match status" value="1"/>
</dbReference>
<comment type="caution">
    <text evidence="2">The sequence shown here is derived from an EMBL/GenBank/DDBJ whole genome shotgun (WGS) entry which is preliminary data.</text>
</comment>
<gene>
    <name evidence="2" type="ORF">EDC37_10694</name>
</gene>
<dbReference type="AlphaFoldDB" id="A0A4R3K9Q4"/>
<name>A0A4R3K9Q4_9FIRM</name>
<evidence type="ECO:0000259" key="1">
    <source>
        <dbReference type="SMART" id="SM00986"/>
    </source>
</evidence>
<proteinExistence type="predicted"/>
<dbReference type="RefSeq" id="WP_132548742.1">
    <property type="nucleotide sequence ID" value="NZ_SMAA01000006.1"/>
</dbReference>
<dbReference type="Pfam" id="PF03167">
    <property type="entry name" value="UDG"/>
    <property type="match status" value="1"/>
</dbReference>
<dbReference type="NCBIfam" id="TIGR04274">
    <property type="entry name" value="hypoxanDNAglyco"/>
    <property type="match status" value="1"/>
</dbReference>
<dbReference type="Proteomes" id="UP000295188">
    <property type="component" value="Unassembled WGS sequence"/>
</dbReference>
<dbReference type="CDD" id="cd10032">
    <property type="entry name" value="UDG-F6_HDG"/>
    <property type="match status" value="1"/>
</dbReference>
<dbReference type="InterPro" id="IPR026353">
    <property type="entry name" value="Hypoxan-DNA_Glyclase"/>
</dbReference>
<accession>A0A4R3K9Q4</accession>
<organism evidence="2 3">
    <name type="scientific">Pectinatus cerevisiiphilus</name>
    <dbReference type="NCBI Taxonomy" id="86956"/>
    <lineage>
        <taxon>Bacteria</taxon>
        <taxon>Bacillati</taxon>
        <taxon>Bacillota</taxon>
        <taxon>Negativicutes</taxon>
        <taxon>Selenomonadales</taxon>
        <taxon>Selenomonadaceae</taxon>
        <taxon>Pectinatus</taxon>
    </lineage>
</organism>
<evidence type="ECO:0000313" key="3">
    <source>
        <dbReference type="Proteomes" id="UP000295188"/>
    </source>
</evidence>
<protein>
    <submittedName>
        <fullName evidence="2">G/U mismatch-specific uracil-DNA glycosylase</fullName>
    </submittedName>
</protein>
<reference evidence="2 3" key="1">
    <citation type="submission" date="2019-03" db="EMBL/GenBank/DDBJ databases">
        <title>Genomic Encyclopedia of Type Strains, Phase IV (KMG-IV): sequencing the most valuable type-strain genomes for metagenomic binning, comparative biology and taxonomic classification.</title>
        <authorList>
            <person name="Goeker M."/>
        </authorList>
    </citation>
    <scope>NUCLEOTIDE SEQUENCE [LARGE SCALE GENOMIC DNA]</scope>
    <source>
        <strain evidence="2 3">DSM 20467</strain>
    </source>
</reference>
<dbReference type="SUPFAM" id="SSF52141">
    <property type="entry name" value="Uracil-DNA glycosylase-like"/>
    <property type="match status" value="1"/>
</dbReference>
<dbReference type="InterPro" id="IPR005122">
    <property type="entry name" value="Uracil-DNA_glycosylase-like"/>
</dbReference>
<dbReference type="SMART" id="SM00987">
    <property type="entry name" value="UreE_C"/>
    <property type="match status" value="1"/>
</dbReference>